<keyword evidence="2" id="KW-0285">Flavoprotein</keyword>
<accession>A0AA97GUJ1</accession>
<evidence type="ECO:0000259" key="6">
    <source>
        <dbReference type="Pfam" id="PF01494"/>
    </source>
</evidence>
<dbReference type="SUPFAM" id="SSF51905">
    <property type="entry name" value="FAD/NAD(P)-binding domain"/>
    <property type="match status" value="1"/>
</dbReference>
<organism evidence="7">
    <name type="scientific">Gordonia sp. MP11Mi</name>
    <dbReference type="NCBI Taxonomy" id="3022769"/>
    <lineage>
        <taxon>Bacteria</taxon>
        <taxon>Bacillati</taxon>
        <taxon>Actinomycetota</taxon>
        <taxon>Actinomycetes</taxon>
        <taxon>Mycobacteriales</taxon>
        <taxon>Gordoniaceae</taxon>
        <taxon>Gordonia</taxon>
    </lineage>
</organism>
<dbReference type="EC" id="1.14.13.114" evidence="7"/>
<dbReference type="SUPFAM" id="SSF54373">
    <property type="entry name" value="FAD-linked reductases, C-terminal domain"/>
    <property type="match status" value="1"/>
</dbReference>
<gene>
    <name evidence="7" type="primary">nicC</name>
    <name evidence="7" type="ORF">MP11Mi_18070</name>
</gene>
<dbReference type="PRINTS" id="PR00420">
    <property type="entry name" value="RNGMNOXGNASE"/>
</dbReference>
<keyword evidence="3" id="KW-0274">FAD</keyword>
<keyword evidence="5" id="KW-0503">Monooxygenase</keyword>
<evidence type="ECO:0000256" key="4">
    <source>
        <dbReference type="ARBA" id="ARBA00023002"/>
    </source>
</evidence>
<evidence type="ECO:0000256" key="1">
    <source>
        <dbReference type="ARBA" id="ARBA00001974"/>
    </source>
</evidence>
<dbReference type="InterPro" id="IPR050493">
    <property type="entry name" value="FAD-dep_Monooxygenase_BioMet"/>
</dbReference>
<dbReference type="PANTHER" id="PTHR13789:SF318">
    <property type="entry name" value="GERANYLGERANYL DIPHOSPHATE REDUCTASE"/>
    <property type="match status" value="1"/>
</dbReference>
<name>A0AA97GUJ1_9ACTN</name>
<dbReference type="AlphaFoldDB" id="A0AA97GUJ1"/>
<dbReference type="InterPro" id="IPR036188">
    <property type="entry name" value="FAD/NAD-bd_sf"/>
</dbReference>
<dbReference type="InterPro" id="IPR002938">
    <property type="entry name" value="FAD-bd"/>
</dbReference>
<evidence type="ECO:0000256" key="2">
    <source>
        <dbReference type="ARBA" id="ARBA00022630"/>
    </source>
</evidence>
<comment type="cofactor">
    <cofactor evidence="1">
        <name>FAD</name>
        <dbReference type="ChEBI" id="CHEBI:57692"/>
    </cofactor>
</comment>
<dbReference type="Gene3D" id="3.50.50.60">
    <property type="entry name" value="FAD/NAD(P)-binding domain"/>
    <property type="match status" value="1"/>
</dbReference>
<dbReference type="EMBL" id="CP128986">
    <property type="protein sequence ID" value="WOC12716.1"/>
    <property type="molecule type" value="Genomic_DNA"/>
</dbReference>
<evidence type="ECO:0000256" key="3">
    <source>
        <dbReference type="ARBA" id="ARBA00022827"/>
    </source>
</evidence>
<proteinExistence type="predicted"/>
<dbReference type="GO" id="GO:0071949">
    <property type="term" value="F:FAD binding"/>
    <property type="evidence" value="ECO:0007669"/>
    <property type="project" value="InterPro"/>
</dbReference>
<reference evidence="7" key="1">
    <citation type="submission" date="2023-06" db="EMBL/GenBank/DDBJ databases">
        <title>Gordonia sp. nov. and Pseudochrobactrum sp. nov., two species isolated from the burying beetle Nicrophorus vespilloides.</title>
        <authorList>
            <person name="Poehlein A."/>
            <person name="Guzman J."/>
            <person name="Daniel R."/>
            <person name="Vilcinskas A."/>
        </authorList>
    </citation>
    <scope>NUCLEOTIDE SEQUENCE</scope>
    <source>
        <strain evidence="7">MP11Mi</strain>
    </source>
</reference>
<keyword evidence="4 7" id="KW-0560">Oxidoreductase</keyword>
<feature type="domain" description="FAD-binding" evidence="6">
    <location>
        <begin position="9"/>
        <end position="362"/>
    </location>
</feature>
<dbReference type="PANTHER" id="PTHR13789">
    <property type="entry name" value="MONOOXYGENASE"/>
    <property type="match status" value="1"/>
</dbReference>
<dbReference type="Pfam" id="PF01494">
    <property type="entry name" value="FAD_binding_3"/>
    <property type="match status" value="1"/>
</dbReference>
<sequence>MTDNKCRSAIVVGGGIGGLTAALALRRRGIEVTVLEQAEELGEVGAGLQIGPNASSVLYDLGLADELNRIGLVVQESVRRRWQDGRILAKTTLGSTATRKYGAPYFHVHRADIHRITLDAAVDPNQPGPAAEVITGQRVSTIEDVDSESPTVVTVDGKRYTADVIIGADGIRSEVRTAIGGPSEIIQSGDMAYRALVPMDRLRTNSATSWFADWPAANFWLGHNRHLVAYPVRDMQFLNVIAIVPCSPQVADEWRIVAPAQEMRACFEGWDVRVTEMLAESDPEVMAWALNCQAPFADWSRGRVVLLGDACHAMLPYFSQGASEAIEDGAILAEELSDDVPARVGIDRYLARRAPHVERVQRGAGGNRDLFHLPDGPEQERRDARFLEQHQEADISFDFIYQGTPPRGHTQTVATTS</sequence>
<dbReference type="GO" id="GO:0043731">
    <property type="term" value="F:6-hydroxynicotinate 3-monooxygenase activity"/>
    <property type="evidence" value="ECO:0007669"/>
    <property type="project" value="UniProtKB-EC"/>
</dbReference>
<dbReference type="RefSeq" id="WP_420041929.1">
    <property type="nucleotide sequence ID" value="NZ_CP128986.1"/>
</dbReference>
<evidence type="ECO:0000256" key="5">
    <source>
        <dbReference type="ARBA" id="ARBA00023033"/>
    </source>
</evidence>
<protein>
    <submittedName>
        <fullName evidence="7">6-hydroxynicotinate 3-monooxygenase</fullName>
        <ecNumber evidence="7">1.14.13.114</ecNumber>
    </submittedName>
</protein>
<evidence type="ECO:0000313" key="7">
    <source>
        <dbReference type="EMBL" id="WOC12716.1"/>
    </source>
</evidence>